<dbReference type="EMBL" id="MJBI02000001">
    <property type="protein sequence ID" value="RAI82301.1"/>
    <property type="molecule type" value="Genomic_DNA"/>
</dbReference>
<dbReference type="Proteomes" id="UP000229523">
    <property type="component" value="Unassembled WGS sequence"/>
</dbReference>
<keyword evidence="2" id="KW-1185">Reference proteome</keyword>
<dbReference type="RefSeq" id="WP_099580040.1">
    <property type="nucleotide sequence ID" value="NZ_MJBI02000001.1"/>
</dbReference>
<evidence type="ECO:0000313" key="1">
    <source>
        <dbReference type="EMBL" id="RAI82301.1"/>
    </source>
</evidence>
<organism evidence="1 2">
    <name type="scientific">Macrococcoides goetzii</name>
    <dbReference type="NCBI Taxonomy" id="1891097"/>
    <lineage>
        <taxon>Bacteria</taxon>
        <taxon>Bacillati</taxon>
        <taxon>Bacillota</taxon>
        <taxon>Bacilli</taxon>
        <taxon>Bacillales</taxon>
        <taxon>Staphylococcaceae</taxon>
        <taxon>Macrococcoides</taxon>
    </lineage>
</organism>
<reference evidence="1 2" key="1">
    <citation type="journal article" date="2018" name="Front. Microbiol.">
        <title>Description and Comparative Genomics of Macrococcus caseolyticus subsp. hominis subsp. nov., Macrococcus goetzii sp. nov., Macrococcus epidermidis sp. nov., and Macrococcus bohemicus sp. nov., Novel Macrococci From Human Clinical Material With Virulence Potential and Suspected Uptake of Foreign DNA by Natural Transformation.</title>
        <authorList>
            <person name="Maslanova I."/>
            <person name="Wertheimer Z."/>
            <person name="Sedlacek I."/>
            <person name="Svec P."/>
            <person name="Indrakova A."/>
            <person name="Kovarovic V."/>
            <person name="Schumann P."/>
            <person name="Sproer C."/>
            <person name="Kralova S."/>
            <person name="Sedo O."/>
            <person name="Kristofova L."/>
            <person name="Vrbovska V."/>
            <person name="Fuzik T."/>
            <person name="Petras P."/>
            <person name="Zdrahal Z."/>
            <person name="Ruzickova V."/>
            <person name="Doskar J."/>
            <person name="Pantucek R."/>
        </authorList>
    </citation>
    <scope>NUCLEOTIDE SEQUENCE [LARGE SCALE GENOMIC DNA]</scope>
    <source>
        <strain evidence="1 2">CCM 4927</strain>
    </source>
</reference>
<gene>
    <name evidence="1" type="ORF">BFS35_001050</name>
</gene>
<dbReference type="AlphaFoldDB" id="A0A2G5NP94"/>
<evidence type="ECO:0000313" key="2">
    <source>
        <dbReference type="Proteomes" id="UP000229523"/>
    </source>
</evidence>
<comment type="caution">
    <text evidence="1">The sequence shown here is derived from an EMBL/GenBank/DDBJ whole genome shotgun (WGS) entry which is preliminary data.</text>
</comment>
<protein>
    <submittedName>
        <fullName evidence="1">Uncharacterized protein</fullName>
    </submittedName>
</protein>
<accession>A0A2G5NP94</accession>
<sequence>MSDIIIFPKLQGNLMRQIKAAMKRADYETAYDLFNDYEKHFELTEDEHLIKLDCLYQLESFLELREESSILLNQGHYAYSTIVPYFIESLLKLKQYKTVIELIEGLRSEDVDHKLIVSLMPFYDEANHQLNKRNDAHLKFIQTFKDNDYNKQLELIMELIESEDFRFQMSFVQLLEYNEIHPVISSMMIEYLLLSNFKGEVKFTKLNIDTRINVSNLNTMVHSSFMSEVVEEVKAYYENNSPNIVDVIVETMKLHNTVMHPIHFQTFFNSATQTVVNAYIALFNRLFNIEDSAIDLSDTHFEDIIEAINLLENYNLIHD</sequence>
<proteinExistence type="predicted"/>
<name>A0A2G5NP94_9STAP</name>